<dbReference type="InterPro" id="IPR002104">
    <property type="entry name" value="Integrase_catalytic"/>
</dbReference>
<protein>
    <submittedName>
        <fullName evidence="3">Tyrosine-type recombinase/integrase</fullName>
    </submittedName>
</protein>
<dbReference type="Pfam" id="PF00589">
    <property type="entry name" value="Phage_integrase"/>
    <property type="match status" value="1"/>
</dbReference>
<name>A0ABX8CFN4_9NOCA</name>
<evidence type="ECO:0000256" key="1">
    <source>
        <dbReference type="ARBA" id="ARBA00023172"/>
    </source>
</evidence>
<evidence type="ECO:0000313" key="3">
    <source>
        <dbReference type="EMBL" id="QVI18784.1"/>
    </source>
</evidence>
<dbReference type="InterPro" id="IPR011010">
    <property type="entry name" value="DNA_brk_join_enz"/>
</dbReference>
<keyword evidence="1" id="KW-0233">DNA recombination</keyword>
<reference evidence="3 4" key="1">
    <citation type="submission" date="2021-04" db="EMBL/GenBank/DDBJ databases">
        <title>Nocardia tengchongensis.</title>
        <authorList>
            <person name="Zhuang k."/>
            <person name="Ran Y."/>
            <person name="Li W."/>
        </authorList>
    </citation>
    <scope>NUCLEOTIDE SEQUENCE [LARGE SCALE GENOMIC DNA]</scope>
    <source>
        <strain evidence="3 4">CFH S0057</strain>
    </source>
</reference>
<dbReference type="Proteomes" id="UP000683310">
    <property type="component" value="Chromosome"/>
</dbReference>
<gene>
    <name evidence="3" type="ORF">KHQ06_19850</name>
</gene>
<evidence type="ECO:0000313" key="4">
    <source>
        <dbReference type="Proteomes" id="UP000683310"/>
    </source>
</evidence>
<dbReference type="Gene3D" id="1.10.443.10">
    <property type="entry name" value="Intergrase catalytic core"/>
    <property type="match status" value="1"/>
</dbReference>
<dbReference type="SUPFAM" id="SSF56349">
    <property type="entry name" value="DNA breaking-rejoining enzymes"/>
    <property type="match status" value="1"/>
</dbReference>
<sequence length="126" mass="14196">MTGHPGGGIPKRPALRRTRGGRIQITVLRRATHWDEVVAELGYEHLRRYTLRHTVLAWFADAGVLLHLLQEVAGHADPRVIKLYLHPNTAALQWPAIYCRYTSKRRNGHQLATISGSSNDEKSPSD</sequence>
<accession>A0ABX8CFN4</accession>
<organism evidence="3 4">
    <name type="scientific">Nocardia tengchongensis</name>
    <dbReference type="NCBI Taxonomy" id="2055889"/>
    <lineage>
        <taxon>Bacteria</taxon>
        <taxon>Bacillati</taxon>
        <taxon>Actinomycetota</taxon>
        <taxon>Actinomycetes</taxon>
        <taxon>Mycobacteriales</taxon>
        <taxon>Nocardiaceae</taxon>
        <taxon>Nocardia</taxon>
    </lineage>
</organism>
<evidence type="ECO:0000259" key="2">
    <source>
        <dbReference type="Pfam" id="PF00589"/>
    </source>
</evidence>
<keyword evidence="4" id="KW-1185">Reference proteome</keyword>
<dbReference type="InterPro" id="IPR013762">
    <property type="entry name" value="Integrase-like_cat_sf"/>
</dbReference>
<feature type="domain" description="Tyr recombinase" evidence="2">
    <location>
        <begin position="33"/>
        <end position="89"/>
    </location>
</feature>
<proteinExistence type="predicted"/>
<dbReference type="EMBL" id="CP074371">
    <property type="protein sequence ID" value="QVI18784.1"/>
    <property type="molecule type" value="Genomic_DNA"/>
</dbReference>